<feature type="domain" description="Glycosyltransferase subfamily 4-like N-terminal" evidence="3">
    <location>
        <begin position="106"/>
        <end position="171"/>
    </location>
</feature>
<keyword evidence="5" id="KW-1185">Reference proteome</keyword>
<dbReference type="Gene3D" id="3.40.50.2000">
    <property type="entry name" value="Glycogen Phosphorylase B"/>
    <property type="match status" value="2"/>
</dbReference>
<sequence>MSANIFINARFLTQPVTGVQRYAREVVKALDHLIEHGEIDKSKYRFTLLSPRRETKAPLELKHIPLQQVGFLSGHAWEQLELPLYSRGGLLINLCNTGPLLKDSQVVTIHDAGVFAFPEAYSFAFRVWYRILFKELGKRARKIITVSSFSKNELIRFCGIDPEKIEVIYEGKEQVFSVAPDYSILEKFDAEKPFILAVSSLSPHKNFQAVVRAIELLGHTGFQFVIAGGVNPKVFKSSAEPLPGGVIHLGYVSDGQLWALYEKAACFVYPSFYEGFGLPPLEAMACGCPVIVSEVASLPEICGDAALYCNPHSASDIADKVKQVMNNAGLRQRLRQKGLERVKMFTWLECARKTFELIKTVLNPY</sequence>
<gene>
    <name evidence="4" type="ORF">Tfer_1191</name>
</gene>
<dbReference type="CDD" id="cd03809">
    <property type="entry name" value="GT4_MtfB-like"/>
    <property type="match status" value="1"/>
</dbReference>
<dbReference type="Proteomes" id="UP000037175">
    <property type="component" value="Unassembled WGS sequence"/>
</dbReference>
<dbReference type="RefSeq" id="WP_052217270.1">
    <property type="nucleotide sequence ID" value="NZ_LGTE01000006.1"/>
</dbReference>
<evidence type="ECO:0000313" key="4">
    <source>
        <dbReference type="EMBL" id="KNZ70051.1"/>
    </source>
</evidence>
<dbReference type="PANTHER" id="PTHR46401">
    <property type="entry name" value="GLYCOSYLTRANSFERASE WBBK-RELATED"/>
    <property type="match status" value="1"/>
</dbReference>
<comment type="caution">
    <text evidence="4">The sequence shown here is derived from an EMBL/GenBank/DDBJ whole genome shotgun (WGS) entry which is preliminary data.</text>
</comment>
<evidence type="ECO:0000259" key="3">
    <source>
        <dbReference type="Pfam" id="PF13439"/>
    </source>
</evidence>
<keyword evidence="1 4" id="KW-0808">Transferase</keyword>
<dbReference type="SUPFAM" id="SSF53756">
    <property type="entry name" value="UDP-Glycosyltransferase/glycogen phosphorylase"/>
    <property type="match status" value="1"/>
</dbReference>
<dbReference type="InterPro" id="IPR028098">
    <property type="entry name" value="Glyco_trans_4-like_N"/>
</dbReference>
<dbReference type="AlphaFoldDB" id="A0A0L6W3L2"/>
<reference evidence="5" key="1">
    <citation type="submission" date="2015-07" db="EMBL/GenBank/DDBJ databases">
        <title>Complete Genome of Thermincola ferriacetica strain Z-0001T.</title>
        <authorList>
            <person name="Lusk B."/>
            <person name="Badalamenti J.P."/>
            <person name="Parameswaran P."/>
            <person name="Bond D.R."/>
            <person name="Torres C.I."/>
        </authorList>
    </citation>
    <scope>NUCLEOTIDE SEQUENCE [LARGE SCALE GENOMIC DNA]</scope>
    <source>
        <strain evidence="5">Z-0001</strain>
    </source>
</reference>
<evidence type="ECO:0000313" key="5">
    <source>
        <dbReference type="Proteomes" id="UP000037175"/>
    </source>
</evidence>
<evidence type="ECO:0000256" key="1">
    <source>
        <dbReference type="ARBA" id="ARBA00022679"/>
    </source>
</evidence>
<proteinExistence type="predicted"/>
<dbReference type="FunFam" id="3.40.50.2000:FF:000119">
    <property type="entry name" value="Glycosyl transferase group 1"/>
    <property type="match status" value="1"/>
</dbReference>
<feature type="domain" description="Glycosyl transferase family 1" evidence="2">
    <location>
        <begin position="188"/>
        <end position="339"/>
    </location>
</feature>
<dbReference type="EMBL" id="LGTE01000006">
    <property type="protein sequence ID" value="KNZ70051.1"/>
    <property type="molecule type" value="Genomic_DNA"/>
</dbReference>
<accession>A0A0L6W3L2</accession>
<dbReference type="Pfam" id="PF13439">
    <property type="entry name" value="Glyco_transf_4"/>
    <property type="match status" value="1"/>
</dbReference>
<dbReference type="Pfam" id="PF00534">
    <property type="entry name" value="Glycos_transf_1"/>
    <property type="match status" value="1"/>
</dbReference>
<dbReference type="PANTHER" id="PTHR46401:SF2">
    <property type="entry name" value="GLYCOSYLTRANSFERASE WBBK-RELATED"/>
    <property type="match status" value="1"/>
</dbReference>
<name>A0A0L6W3L2_9FIRM</name>
<dbReference type="InterPro" id="IPR001296">
    <property type="entry name" value="Glyco_trans_1"/>
</dbReference>
<evidence type="ECO:0000259" key="2">
    <source>
        <dbReference type="Pfam" id="PF00534"/>
    </source>
</evidence>
<dbReference type="GO" id="GO:0016757">
    <property type="term" value="F:glycosyltransferase activity"/>
    <property type="evidence" value="ECO:0007669"/>
    <property type="project" value="InterPro"/>
</dbReference>
<protein>
    <submittedName>
        <fullName evidence="4">Group 1 glycosyl transferase</fullName>
    </submittedName>
</protein>
<dbReference type="GO" id="GO:0009103">
    <property type="term" value="P:lipopolysaccharide biosynthetic process"/>
    <property type="evidence" value="ECO:0007669"/>
    <property type="project" value="TreeGrafter"/>
</dbReference>
<dbReference type="PATRIC" id="fig|281456.6.peg.1264"/>
<organism evidence="4 5">
    <name type="scientific">Thermincola ferriacetica</name>
    <dbReference type="NCBI Taxonomy" id="281456"/>
    <lineage>
        <taxon>Bacteria</taxon>
        <taxon>Bacillati</taxon>
        <taxon>Bacillota</taxon>
        <taxon>Clostridia</taxon>
        <taxon>Eubacteriales</taxon>
        <taxon>Thermincolaceae</taxon>
        <taxon>Thermincola</taxon>
    </lineage>
</organism>